<dbReference type="Proteomes" id="UP001281761">
    <property type="component" value="Unassembled WGS sequence"/>
</dbReference>
<proteinExistence type="predicted"/>
<keyword evidence="1" id="KW-0812">Transmembrane</keyword>
<name>A0ABQ9X4K3_9EUKA</name>
<reference evidence="2 3" key="1">
    <citation type="journal article" date="2022" name="bioRxiv">
        <title>Genomics of Preaxostyla Flagellates Illuminates Evolutionary Transitions and the Path Towards Mitochondrial Loss.</title>
        <authorList>
            <person name="Novak L.V.F."/>
            <person name="Treitli S.C."/>
            <person name="Pyrih J."/>
            <person name="Halakuc P."/>
            <person name="Pipaliya S.V."/>
            <person name="Vacek V."/>
            <person name="Brzon O."/>
            <person name="Soukal P."/>
            <person name="Eme L."/>
            <person name="Dacks J.B."/>
            <person name="Karnkowska A."/>
            <person name="Elias M."/>
            <person name="Hampl V."/>
        </authorList>
    </citation>
    <scope>NUCLEOTIDE SEQUENCE [LARGE SCALE GENOMIC DNA]</scope>
    <source>
        <strain evidence="2">NAU3</strain>
        <tissue evidence="2">Gut</tissue>
    </source>
</reference>
<sequence length="341" mass="38955">MDRRVKKQTRLPAGSVRGYSAYRRDCENTTRNTQPNCVPLSRLPSRLSSSVHICCRLSLSRSEKSTTNLSVCISSSVLLRELIFIPGWSHYSRFDVLFFLLDNLVIASAALEVLPIMIIRCRTTIHLIIVQADVIRQIINTLNPQSLSFEEAEDIHINIMKNITNSVWLATTDGLEQLEIEDNDEEQAVHETGLKQVLVPSETYIWHLCVNRFSIVDGNQSKGFLALLATLLEISPYYQHTMDFVVKIPIVVTIPSCITFFEDEHSIYRFLSDMVDAQLEWNTKGGGVRCMWKKIHRMLRMEGFEDVIEEKLQNDKNRIRGVYIVAYSGKLLLGGTLCLEE</sequence>
<keyword evidence="1" id="KW-0472">Membrane</keyword>
<evidence type="ECO:0000313" key="3">
    <source>
        <dbReference type="Proteomes" id="UP001281761"/>
    </source>
</evidence>
<evidence type="ECO:0000313" key="2">
    <source>
        <dbReference type="EMBL" id="KAK2946528.1"/>
    </source>
</evidence>
<dbReference type="EMBL" id="JARBJD010000226">
    <property type="protein sequence ID" value="KAK2946528.1"/>
    <property type="molecule type" value="Genomic_DNA"/>
</dbReference>
<keyword evidence="1" id="KW-1133">Transmembrane helix</keyword>
<gene>
    <name evidence="2" type="ORF">BLNAU_18570</name>
</gene>
<accession>A0ABQ9X4K3</accession>
<evidence type="ECO:0000256" key="1">
    <source>
        <dbReference type="SAM" id="Phobius"/>
    </source>
</evidence>
<organism evidence="2 3">
    <name type="scientific">Blattamonas nauphoetae</name>
    <dbReference type="NCBI Taxonomy" id="2049346"/>
    <lineage>
        <taxon>Eukaryota</taxon>
        <taxon>Metamonada</taxon>
        <taxon>Preaxostyla</taxon>
        <taxon>Oxymonadida</taxon>
        <taxon>Blattamonas</taxon>
    </lineage>
</organism>
<feature type="transmembrane region" description="Helical" evidence="1">
    <location>
        <begin position="97"/>
        <end position="119"/>
    </location>
</feature>
<protein>
    <submittedName>
        <fullName evidence="2">Uncharacterized protein</fullName>
    </submittedName>
</protein>
<keyword evidence="3" id="KW-1185">Reference proteome</keyword>
<comment type="caution">
    <text evidence="2">The sequence shown here is derived from an EMBL/GenBank/DDBJ whole genome shotgun (WGS) entry which is preliminary data.</text>
</comment>